<evidence type="ECO:0000259" key="5">
    <source>
        <dbReference type="Pfam" id="PF25183"/>
    </source>
</evidence>
<dbReference type="Pfam" id="PF25183">
    <property type="entry name" value="OMP_b-brl_4"/>
    <property type="match status" value="1"/>
</dbReference>
<organism evidence="6 7">
    <name type="scientific">Paracidobacterium acidisoli</name>
    <dbReference type="NCBI Taxonomy" id="2303751"/>
    <lineage>
        <taxon>Bacteria</taxon>
        <taxon>Pseudomonadati</taxon>
        <taxon>Acidobacteriota</taxon>
        <taxon>Terriglobia</taxon>
        <taxon>Terriglobales</taxon>
        <taxon>Acidobacteriaceae</taxon>
        <taxon>Paracidobacterium</taxon>
    </lineage>
</organism>
<feature type="signal peptide" evidence="4">
    <location>
        <begin position="1"/>
        <end position="24"/>
    </location>
</feature>
<comment type="caution">
    <text evidence="6">The sequence shown here is derived from an EMBL/GenBank/DDBJ whole genome shotgun (WGS) entry which is preliminary data.</text>
</comment>
<keyword evidence="7" id="KW-1185">Reference proteome</keyword>
<dbReference type="SUPFAM" id="SSF56935">
    <property type="entry name" value="Porins"/>
    <property type="match status" value="1"/>
</dbReference>
<name>A0A372IMM0_9BACT</name>
<sequence>MVQRFAFRLFVLLLVFSVPAILKAQAVASITGVVTDQTGAVIPGVHVTLSNPQTGVSYTAVSNGVGSYSLHEVQPGPGYRIEFTHDGFTAAVISGLYLNVDATRTQNAQMNPGTAQQTVEVSASNQDVTLDTTDATVGNNFQVQFLNDLPVQDRSNPSSLFTQQPGTTLGGAVTGAREDQDNVTLDGLDVNDNTTGQFGTIVANAPVDSVQEFRGVTGGQLSSAGEGGGAQYELVTRSGTNHFHGSLVEYHRDTDLEANDWFNNNAGVPRPPLIRNQFGGNIGGPFLKNRLFFFFDYNGRRDTLTNLTERVVPLDSFRAGQIAYVNNSSDTNPGFSSWSPQQVTQNDPQGIGFNPALNALWSSRYPHANDFSGACDTVNQLSAVICPDEINTAGFRFNAPFPLKENDYVSRLDYNLNSTMKIFARATFTRQTATQTPVQFPGDPQTYPFFDKSYSWVVGHNWSIGSNKVNQFYYGETFENYSFPVSYSPTGSTNYTFGSTAAGGTILDPAYGTSSNGQYRTFPVPVIRDDFNWEKGRHSIVIGGTFKYLNPDSTAVQDYNNPNIGVGGHIPSLDSSLRPADIDTGPNYGGLAASLFDEAYTLMLGHYSSVGSTFNYDANGNVLPQGTGSHTDYRYYETEIYVGDTWKVTPSLTLSYGLRWQNYTVPYEKHGLESVISQDFASYFAARIAQSAAGQTGPTAVPILSYSLAGKANHAPGYFDPVNKNFAPRFAFAYSPSFDRKSVFSGGGGIIYDHTVVNSVLYQEEQNSYLFQASNNNPFGIVGNARQSLLDDPRFGGFSAAPPPPPSAPVITKPFAPFIDGTIANPTPYGLANGQAFSSTVDKHLKTPYSIMYNFGWQHEFPEGFIAKVTYVGRLGRRLLAQVDAEQLIDFPDHTSGQMMSNAFANLTRQVRSGAVITPQPWFENVLTAGVGQSLGYSNNTEFVADAVEPYVQRGDFADTMEILAGAGVLPDNAGMASQFSENTYYTNQGFSSYNGLLTTLHKNAGHGLQFDLNYTWSHSIDNTSLIANSPASGFTGGPGFICDELRPRECRANSNFDETQILSGNFIYDLPVGRGRTFAATAPFWLNEFIGGWELSGLPSYHSGVAYSAVANAFVAGYSNNAPPILIGPIADMKIHTNGGHGAPLNAFANVSKSLSDYTGPIGFQIGSRNNLRGPQYFNMDMGLGKTFPLYSDKVNLKFRADAFNVLNHPNFDNPTTDITSPSFGIISSTVTEPFSFNTTARVLQVSGRLEF</sequence>
<dbReference type="EMBL" id="QVQT01000004">
    <property type="protein sequence ID" value="RFU16210.1"/>
    <property type="molecule type" value="Genomic_DNA"/>
</dbReference>
<evidence type="ECO:0000256" key="3">
    <source>
        <dbReference type="ARBA" id="ARBA00023237"/>
    </source>
</evidence>
<keyword evidence="4" id="KW-0732">Signal</keyword>
<dbReference type="Gene3D" id="2.60.40.1120">
    <property type="entry name" value="Carboxypeptidase-like, regulatory domain"/>
    <property type="match status" value="1"/>
</dbReference>
<dbReference type="Gene3D" id="2.40.170.20">
    <property type="entry name" value="TonB-dependent receptor, beta-barrel domain"/>
    <property type="match status" value="1"/>
</dbReference>
<evidence type="ECO:0000256" key="2">
    <source>
        <dbReference type="ARBA" id="ARBA00023136"/>
    </source>
</evidence>
<evidence type="ECO:0000313" key="7">
    <source>
        <dbReference type="Proteomes" id="UP000264702"/>
    </source>
</evidence>
<dbReference type="InterPro" id="IPR008969">
    <property type="entry name" value="CarboxyPept-like_regulatory"/>
</dbReference>
<dbReference type="InterPro" id="IPR057601">
    <property type="entry name" value="Oar-like_b-barrel"/>
</dbReference>
<dbReference type="Proteomes" id="UP000264702">
    <property type="component" value="Unassembled WGS sequence"/>
</dbReference>
<dbReference type="Pfam" id="PF13620">
    <property type="entry name" value="CarboxypepD_reg"/>
    <property type="match status" value="1"/>
</dbReference>
<dbReference type="OrthoDB" id="97893at2"/>
<evidence type="ECO:0000256" key="1">
    <source>
        <dbReference type="ARBA" id="ARBA00004442"/>
    </source>
</evidence>
<evidence type="ECO:0000313" key="6">
    <source>
        <dbReference type="EMBL" id="RFU16210.1"/>
    </source>
</evidence>
<comment type="subcellular location">
    <subcellularLocation>
        <location evidence="1">Cell outer membrane</location>
    </subcellularLocation>
</comment>
<proteinExistence type="predicted"/>
<keyword evidence="6" id="KW-0675">Receptor</keyword>
<protein>
    <submittedName>
        <fullName evidence="6">TonB-dependent receptor</fullName>
    </submittedName>
</protein>
<gene>
    <name evidence="6" type="ORF">D0Y96_12430</name>
</gene>
<keyword evidence="2" id="KW-0472">Membrane</keyword>
<dbReference type="SUPFAM" id="SSF49464">
    <property type="entry name" value="Carboxypeptidase regulatory domain-like"/>
    <property type="match status" value="1"/>
</dbReference>
<feature type="domain" description="TonB-dependent transporter Oar-like beta-barrel" evidence="5">
    <location>
        <begin position="235"/>
        <end position="1246"/>
    </location>
</feature>
<keyword evidence="3" id="KW-0998">Cell outer membrane</keyword>
<feature type="chain" id="PRO_5016844483" evidence="4">
    <location>
        <begin position="25"/>
        <end position="1253"/>
    </location>
</feature>
<dbReference type="RefSeq" id="WP_117300329.1">
    <property type="nucleotide sequence ID" value="NZ_QVQT02000004.1"/>
</dbReference>
<reference evidence="6 7" key="1">
    <citation type="submission" date="2018-08" db="EMBL/GenBank/DDBJ databases">
        <title>Acidipila sp. 4G-K13, an acidobacterium isolated from forest soil.</title>
        <authorList>
            <person name="Gao Z.-H."/>
            <person name="Qiu L.-H."/>
        </authorList>
    </citation>
    <scope>NUCLEOTIDE SEQUENCE [LARGE SCALE GENOMIC DNA]</scope>
    <source>
        <strain evidence="6 7">4G-K13</strain>
    </source>
</reference>
<dbReference type="GO" id="GO:0009279">
    <property type="term" value="C:cell outer membrane"/>
    <property type="evidence" value="ECO:0007669"/>
    <property type="project" value="UniProtKB-SubCell"/>
</dbReference>
<accession>A0A372IMM0</accession>
<dbReference type="InterPro" id="IPR036942">
    <property type="entry name" value="Beta-barrel_TonB_sf"/>
</dbReference>
<dbReference type="AlphaFoldDB" id="A0A372IMM0"/>
<evidence type="ECO:0000256" key="4">
    <source>
        <dbReference type="SAM" id="SignalP"/>
    </source>
</evidence>